<dbReference type="PROSITE" id="PS51257">
    <property type="entry name" value="PROKAR_LIPOPROTEIN"/>
    <property type="match status" value="1"/>
</dbReference>
<sequence length="198" mass="20185">MSRTTRLAVVAAALSTVLLGGGCTSVVTGVPAADPAPAPTEGPGSDPVKWMDGVCTSLLTFTRPALKEPNFDGAADLPAIKKVLSDYLNTIILGVQQSRAQLGGVGRSPVTGGDETVTRINGVLSQLEKDIGTAKTKVDAADPNNPAAFQAALTDAQATLQKITAPDALADLGALPRLDKAAVKSASCQQLRSLTPGR</sequence>
<proteinExistence type="predicted"/>
<dbReference type="EMBL" id="JAAXLA010000079">
    <property type="protein sequence ID" value="NMI01259.1"/>
    <property type="molecule type" value="Genomic_DNA"/>
</dbReference>
<keyword evidence="2" id="KW-1185">Reference proteome</keyword>
<organism evidence="1 2">
    <name type="scientific">Pseudonocardia acidicola</name>
    <dbReference type="NCBI Taxonomy" id="2724939"/>
    <lineage>
        <taxon>Bacteria</taxon>
        <taxon>Bacillati</taxon>
        <taxon>Actinomycetota</taxon>
        <taxon>Actinomycetes</taxon>
        <taxon>Pseudonocardiales</taxon>
        <taxon>Pseudonocardiaceae</taxon>
        <taxon>Pseudonocardia</taxon>
    </lineage>
</organism>
<dbReference type="Proteomes" id="UP000820669">
    <property type="component" value="Unassembled WGS sequence"/>
</dbReference>
<evidence type="ECO:0000313" key="2">
    <source>
        <dbReference type="Proteomes" id="UP000820669"/>
    </source>
</evidence>
<evidence type="ECO:0000313" key="1">
    <source>
        <dbReference type="EMBL" id="NMI01259.1"/>
    </source>
</evidence>
<comment type="caution">
    <text evidence="1">The sequence shown here is derived from an EMBL/GenBank/DDBJ whole genome shotgun (WGS) entry which is preliminary data.</text>
</comment>
<protein>
    <recommendedName>
        <fullName evidence="3">Small secreted protein</fullName>
    </recommendedName>
</protein>
<accession>A0ABX1SI60</accession>
<evidence type="ECO:0008006" key="3">
    <source>
        <dbReference type="Google" id="ProtNLM"/>
    </source>
</evidence>
<dbReference type="RefSeq" id="WP_169384720.1">
    <property type="nucleotide sequence ID" value="NZ_JAAXLA010000079.1"/>
</dbReference>
<name>A0ABX1SI60_9PSEU</name>
<reference evidence="1 2" key="1">
    <citation type="submission" date="2020-04" db="EMBL/GenBank/DDBJ databases">
        <authorList>
            <person name="Klaysubun C."/>
            <person name="Duangmal K."/>
            <person name="Lipun K."/>
        </authorList>
    </citation>
    <scope>NUCLEOTIDE SEQUENCE [LARGE SCALE GENOMIC DNA]</scope>
    <source>
        <strain evidence="1 2">K10HN5</strain>
    </source>
</reference>
<gene>
    <name evidence="1" type="ORF">HF526_28765</name>
</gene>